<dbReference type="Proteomes" id="UP001596501">
    <property type="component" value="Unassembled WGS sequence"/>
</dbReference>
<reference evidence="2" key="1">
    <citation type="journal article" date="2019" name="Int. J. Syst. Evol. Microbiol.">
        <title>The Global Catalogue of Microorganisms (GCM) 10K type strain sequencing project: providing services to taxonomists for standard genome sequencing and annotation.</title>
        <authorList>
            <consortium name="The Broad Institute Genomics Platform"/>
            <consortium name="The Broad Institute Genome Sequencing Center for Infectious Disease"/>
            <person name="Wu L."/>
            <person name="Ma J."/>
        </authorList>
    </citation>
    <scope>NUCLEOTIDE SEQUENCE [LARGE SCALE GENOMIC DNA]</scope>
    <source>
        <strain evidence="2">CGMCC 1.12371</strain>
    </source>
</reference>
<organism evidence="1 2">
    <name type="scientific">Hydrogenophaga atypica</name>
    <dbReference type="NCBI Taxonomy" id="249409"/>
    <lineage>
        <taxon>Bacteria</taxon>
        <taxon>Pseudomonadati</taxon>
        <taxon>Pseudomonadota</taxon>
        <taxon>Betaproteobacteria</taxon>
        <taxon>Burkholderiales</taxon>
        <taxon>Comamonadaceae</taxon>
        <taxon>Hydrogenophaga</taxon>
    </lineage>
</organism>
<keyword evidence="2" id="KW-1185">Reference proteome</keyword>
<gene>
    <name evidence="1" type="ORF">ACFQPB_03055</name>
</gene>
<name>A0ABW2QFD6_9BURK</name>
<sequence length="57" mass="5944">MRTSAPMTYAAGWELTCHKVITVVLAPSDVFGIKTGFAKIPFVSLGGGAVFLNGGEE</sequence>
<evidence type="ECO:0000313" key="1">
    <source>
        <dbReference type="EMBL" id="MFC7407834.1"/>
    </source>
</evidence>
<comment type="caution">
    <text evidence="1">The sequence shown here is derived from an EMBL/GenBank/DDBJ whole genome shotgun (WGS) entry which is preliminary data.</text>
</comment>
<accession>A0ABW2QFD6</accession>
<dbReference type="EMBL" id="JBHTCA010000002">
    <property type="protein sequence ID" value="MFC7407834.1"/>
    <property type="molecule type" value="Genomic_DNA"/>
</dbReference>
<evidence type="ECO:0000313" key="2">
    <source>
        <dbReference type="Proteomes" id="UP001596501"/>
    </source>
</evidence>
<proteinExistence type="predicted"/>
<protein>
    <submittedName>
        <fullName evidence="1">Uncharacterized protein</fullName>
    </submittedName>
</protein>